<evidence type="ECO:0000313" key="7">
    <source>
        <dbReference type="Proteomes" id="UP000492821"/>
    </source>
</evidence>
<evidence type="ECO:0000256" key="2">
    <source>
        <dbReference type="ARBA" id="ARBA00006109"/>
    </source>
</evidence>
<evidence type="ECO:0000256" key="3">
    <source>
        <dbReference type="ARBA" id="ARBA00022692"/>
    </source>
</evidence>
<comment type="similarity">
    <text evidence="2">Belongs to the membrane magnesium transporter (TC 1.A.67) family.</text>
</comment>
<feature type="domain" description="PRELI/MSF1" evidence="6">
    <location>
        <begin position="1"/>
        <end position="175"/>
    </location>
</feature>
<reference evidence="7" key="1">
    <citation type="journal article" date="2013" name="Genetics">
        <title>The draft genome and transcriptome of Panagrellus redivivus are shaped by the harsh demands of a free-living lifestyle.</title>
        <authorList>
            <person name="Srinivasan J."/>
            <person name="Dillman A.R."/>
            <person name="Macchietto M.G."/>
            <person name="Heikkinen L."/>
            <person name="Lakso M."/>
            <person name="Fracchia K.M."/>
            <person name="Antoshechkin I."/>
            <person name="Mortazavi A."/>
            <person name="Wong G."/>
            <person name="Sternberg P.W."/>
        </authorList>
    </citation>
    <scope>NUCLEOTIDE SEQUENCE [LARGE SCALE GENOMIC DNA]</scope>
    <source>
        <strain evidence="7">MT8872</strain>
    </source>
</reference>
<name>A0A7E4W0M2_PANRE</name>
<dbReference type="WBParaSite" id="Pan_g5021.t1">
    <property type="protein sequence ID" value="Pan_g5021.t1"/>
    <property type="gene ID" value="Pan_g5021"/>
</dbReference>
<keyword evidence="7" id="KW-1185">Reference proteome</keyword>
<evidence type="ECO:0000313" key="8">
    <source>
        <dbReference type="WBParaSite" id="Pan_g5021.t1"/>
    </source>
</evidence>
<evidence type="ECO:0000256" key="1">
    <source>
        <dbReference type="ARBA" id="ARBA00004127"/>
    </source>
</evidence>
<proteinExistence type="inferred from homology"/>
<dbReference type="InterPro" id="IPR018937">
    <property type="entry name" value="MMgT"/>
</dbReference>
<accession>A0A7E4W0M2</accession>
<sequence>MKFWTAPIHIFDYTFNEVSAVFYDRYPNSFAKHVVSEDVLERKVTEDSIYTRKLVVKKGASFLKSVPSWMSRLTSIRTVPTLEESIYDRKTETLVTYTRNVSFVDLFAMDEKSVYKRVESTPTQTSLSRDVAVYVNYPRFGGLIERVLVMTFRKSVKKTLNGIQEKLEERILFWGFVVVDSCCNAWSVLLGRIMVPSSSSPVWKILATASLVSLLHCAYSAAQHNSFVRLTGQEASALPLDLQIQTLVSLVVCIFATTFLAGDFQPIRADKEAVTKTWDTVGSCPSFYTFNHRAQCLSPQFLD</sequence>
<dbReference type="PROSITE" id="PS50904">
    <property type="entry name" value="PRELI_MSF1"/>
    <property type="match status" value="1"/>
</dbReference>
<evidence type="ECO:0000259" key="6">
    <source>
        <dbReference type="PROSITE" id="PS50904"/>
    </source>
</evidence>
<reference evidence="8" key="2">
    <citation type="submission" date="2020-10" db="UniProtKB">
        <authorList>
            <consortium name="WormBaseParasite"/>
        </authorList>
    </citation>
    <scope>IDENTIFICATION</scope>
</reference>
<dbReference type="Proteomes" id="UP000492821">
    <property type="component" value="Unassembled WGS sequence"/>
</dbReference>
<dbReference type="PANTHER" id="PTHR11158">
    <property type="entry name" value="MSF1/PX19 RELATED"/>
    <property type="match status" value="1"/>
</dbReference>
<evidence type="ECO:0000256" key="4">
    <source>
        <dbReference type="ARBA" id="ARBA00022989"/>
    </source>
</evidence>
<protein>
    <submittedName>
        <fullName evidence="8">PRELI/MSF1 domain-containing protein</fullName>
    </submittedName>
</protein>
<comment type="subcellular location">
    <subcellularLocation>
        <location evidence="1">Endomembrane system</location>
        <topology evidence="1">Multi-pass membrane protein</topology>
    </subcellularLocation>
</comment>
<keyword evidence="5" id="KW-0472">Membrane</keyword>
<dbReference type="InterPro" id="IPR006797">
    <property type="entry name" value="PRELI/MSF1_dom"/>
</dbReference>
<dbReference type="Pfam" id="PF10270">
    <property type="entry name" value="MMgT"/>
    <property type="match status" value="1"/>
</dbReference>
<keyword evidence="3" id="KW-0812">Transmembrane</keyword>
<evidence type="ECO:0000256" key="5">
    <source>
        <dbReference type="ARBA" id="ARBA00023136"/>
    </source>
</evidence>
<dbReference type="GO" id="GO:0005758">
    <property type="term" value="C:mitochondrial intermembrane space"/>
    <property type="evidence" value="ECO:0007669"/>
    <property type="project" value="InterPro"/>
</dbReference>
<dbReference type="InterPro" id="IPR037365">
    <property type="entry name" value="Slowmo/Ups"/>
</dbReference>
<dbReference type="Pfam" id="PF04707">
    <property type="entry name" value="PRELI"/>
    <property type="match status" value="1"/>
</dbReference>
<dbReference type="GO" id="GO:0012505">
    <property type="term" value="C:endomembrane system"/>
    <property type="evidence" value="ECO:0007669"/>
    <property type="project" value="UniProtKB-SubCell"/>
</dbReference>
<keyword evidence="4" id="KW-1133">Transmembrane helix</keyword>
<dbReference type="AlphaFoldDB" id="A0A7E4W0M2"/>
<organism evidence="7 8">
    <name type="scientific">Panagrellus redivivus</name>
    <name type="common">Microworm</name>
    <dbReference type="NCBI Taxonomy" id="6233"/>
    <lineage>
        <taxon>Eukaryota</taxon>
        <taxon>Metazoa</taxon>
        <taxon>Ecdysozoa</taxon>
        <taxon>Nematoda</taxon>
        <taxon>Chromadorea</taxon>
        <taxon>Rhabditida</taxon>
        <taxon>Tylenchina</taxon>
        <taxon>Panagrolaimomorpha</taxon>
        <taxon>Panagrolaimoidea</taxon>
        <taxon>Panagrolaimidae</taxon>
        <taxon>Panagrellus</taxon>
    </lineage>
</organism>